<dbReference type="InterPro" id="IPR011990">
    <property type="entry name" value="TPR-like_helical_dom_sf"/>
</dbReference>
<sequence>MSDFQDAKQEFLNNLDNHIGRVTAKWKEQGIYIAITNVAGVFGYGKDGNAFRQVFLTELQDKAKTSPSKLEETLRTASPVDQQGPDAPIAADKVAEALEEIPKSSTFKAAISITNETFALVLRRIGDKNVLPHVHIMLAYLNAFAANRDISFLLADVPWIELVTFLNALVRFRISVAKPESEPDLFPDVDDRIDELPLPEDYLVRGLIWTHNYFPEKWFARERDDEERYLELPSTVKSRTERVLRLGFRLKKHNRWITYEKASGTFIKPIEGLKRSESRCLERVQGKSLFFELLGSASCGEDVPEHDDIYSEIRHYQVTSDVEVVVGLLCLPCSFHGDEFEWHTR</sequence>
<dbReference type="PANTHER" id="PTHR15696:SF0">
    <property type="entry name" value="TELOMERASE-BINDING PROTEIN EST1A"/>
    <property type="match status" value="1"/>
</dbReference>
<gene>
    <name evidence="2" type="ORF">T440DRAFT_526486</name>
</gene>
<dbReference type="SUPFAM" id="SSF48452">
    <property type="entry name" value="TPR-like"/>
    <property type="match status" value="1"/>
</dbReference>
<dbReference type="PANTHER" id="PTHR15696">
    <property type="entry name" value="SMG-7 SUPPRESSOR WITH MORPHOLOGICAL EFFECT ON GENITALIA PROTEIN 7"/>
    <property type="match status" value="1"/>
</dbReference>
<dbReference type="GO" id="GO:0005697">
    <property type="term" value="C:telomerase holoenzyme complex"/>
    <property type="evidence" value="ECO:0007669"/>
    <property type="project" value="TreeGrafter"/>
</dbReference>
<dbReference type="AlphaFoldDB" id="A0A6A7AM49"/>
<dbReference type="GO" id="GO:0000184">
    <property type="term" value="P:nuclear-transcribed mRNA catabolic process, nonsense-mediated decay"/>
    <property type="evidence" value="ECO:0007669"/>
    <property type="project" value="TreeGrafter"/>
</dbReference>
<name>A0A6A7AM49_9PLEO</name>
<evidence type="ECO:0000313" key="3">
    <source>
        <dbReference type="Proteomes" id="UP000799423"/>
    </source>
</evidence>
<organism evidence="2 3">
    <name type="scientific">Plenodomus tracheiphilus IPT5</name>
    <dbReference type="NCBI Taxonomy" id="1408161"/>
    <lineage>
        <taxon>Eukaryota</taxon>
        <taxon>Fungi</taxon>
        <taxon>Dikarya</taxon>
        <taxon>Ascomycota</taxon>
        <taxon>Pezizomycotina</taxon>
        <taxon>Dothideomycetes</taxon>
        <taxon>Pleosporomycetidae</taxon>
        <taxon>Pleosporales</taxon>
        <taxon>Pleosporineae</taxon>
        <taxon>Leptosphaeriaceae</taxon>
        <taxon>Plenodomus</taxon>
    </lineage>
</organism>
<dbReference type="GO" id="GO:0070034">
    <property type="term" value="F:telomerase RNA binding"/>
    <property type="evidence" value="ECO:0007669"/>
    <property type="project" value="TreeGrafter"/>
</dbReference>
<protein>
    <submittedName>
        <fullName evidence="2">Uncharacterized protein</fullName>
    </submittedName>
</protein>
<proteinExistence type="predicted"/>
<evidence type="ECO:0000256" key="1">
    <source>
        <dbReference type="SAM" id="MobiDB-lite"/>
    </source>
</evidence>
<accession>A0A6A7AM49</accession>
<dbReference type="InterPro" id="IPR045153">
    <property type="entry name" value="Est1/Ebs1-like"/>
</dbReference>
<keyword evidence="3" id="KW-1185">Reference proteome</keyword>
<dbReference type="GO" id="GO:0042162">
    <property type="term" value="F:telomeric DNA binding"/>
    <property type="evidence" value="ECO:0007669"/>
    <property type="project" value="TreeGrafter"/>
</dbReference>
<evidence type="ECO:0000313" key="2">
    <source>
        <dbReference type="EMBL" id="KAF2844216.1"/>
    </source>
</evidence>
<reference evidence="2" key="1">
    <citation type="submission" date="2020-01" db="EMBL/GenBank/DDBJ databases">
        <authorList>
            <consortium name="DOE Joint Genome Institute"/>
            <person name="Haridas S."/>
            <person name="Albert R."/>
            <person name="Binder M."/>
            <person name="Bloem J."/>
            <person name="Labutti K."/>
            <person name="Salamov A."/>
            <person name="Andreopoulos B."/>
            <person name="Baker S.E."/>
            <person name="Barry K."/>
            <person name="Bills G."/>
            <person name="Bluhm B.H."/>
            <person name="Cannon C."/>
            <person name="Castanera R."/>
            <person name="Culley D.E."/>
            <person name="Daum C."/>
            <person name="Ezra D."/>
            <person name="Gonzalez J.B."/>
            <person name="Henrissat B."/>
            <person name="Kuo A."/>
            <person name="Liang C."/>
            <person name="Lipzen A."/>
            <person name="Lutzoni F."/>
            <person name="Magnuson J."/>
            <person name="Mondo S."/>
            <person name="Nolan M."/>
            <person name="Ohm R."/>
            <person name="Pangilinan J."/>
            <person name="Park H.-J."/>
            <person name="Ramirez L."/>
            <person name="Alfaro M."/>
            <person name="Sun H."/>
            <person name="Tritt A."/>
            <person name="Yoshinaga Y."/>
            <person name="Zwiers L.-H."/>
            <person name="Turgeon B.G."/>
            <person name="Goodwin S.B."/>
            <person name="Spatafora J.W."/>
            <person name="Crous P.W."/>
            <person name="Grigoriev I.V."/>
        </authorList>
    </citation>
    <scope>NUCLEOTIDE SEQUENCE</scope>
    <source>
        <strain evidence="2">IPT5</strain>
    </source>
</reference>
<dbReference type="Proteomes" id="UP000799423">
    <property type="component" value="Unassembled WGS sequence"/>
</dbReference>
<dbReference type="OrthoDB" id="2017974at2759"/>
<dbReference type="EMBL" id="MU006400">
    <property type="protein sequence ID" value="KAF2844216.1"/>
    <property type="molecule type" value="Genomic_DNA"/>
</dbReference>
<feature type="region of interest" description="Disordered" evidence="1">
    <location>
        <begin position="67"/>
        <end position="86"/>
    </location>
</feature>